<dbReference type="UniPathway" id="UPA00232"/>
<dbReference type="Proteomes" id="UP000239434">
    <property type="component" value="Unassembled WGS sequence"/>
</dbReference>
<evidence type="ECO:0000256" key="2">
    <source>
        <dbReference type="ARBA" id="ARBA00004749"/>
    </source>
</evidence>
<evidence type="ECO:0000256" key="3">
    <source>
        <dbReference type="ARBA" id="ARBA00005349"/>
    </source>
</evidence>
<dbReference type="InterPro" id="IPR010971">
    <property type="entry name" value="UbiH/COQ6"/>
</dbReference>
<evidence type="ECO:0000256" key="1">
    <source>
        <dbReference type="ARBA" id="ARBA00001974"/>
    </source>
</evidence>
<dbReference type="InterPro" id="IPR036188">
    <property type="entry name" value="FAD/NAD-bd_sf"/>
</dbReference>
<proteinExistence type="inferred from homology"/>
<comment type="pathway">
    <text evidence="2">Cofactor biosynthesis; ubiquinone biosynthesis.</text>
</comment>
<reference evidence="9 10" key="1">
    <citation type="submission" date="2018-02" db="EMBL/GenBank/DDBJ databases">
        <title>The draft genome of Phyllobacterium sp. 1N-3.</title>
        <authorList>
            <person name="Liu L."/>
            <person name="Li L."/>
            <person name="Zhang X."/>
            <person name="Wang T."/>
            <person name="Liang L."/>
        </authorList>
    </citation>
    <scope>NUCLEOTIDE SEQUENCE [LARGE SCALE GENOMIC DNA]</scope>
    <source>
        <strain evidence="9 10">1N-3</strain>
    </source>
</reference>
<dbReference type="Gene3D" id="3.50.50.60">
    <property type="entry name" value="FAD/NAD(P)-binding domain"/>
    <property type="match status" value="2"/>
</dbReference>
<dbReference type="GO" id="GO:0071949">
    <property type="term" value="F:FAD binding"/>
    <property type="evidence" value="ECO:0007669"/>
    <property type="project" value="InterPro"/>
</dbReference>
<keyword evidence="6" id="KW-0560">Oxidoreductase</keyword>
<dbReference type="InterPro" id="IPR002938">
    <property type="entry name" value="FAD-bd"/>
</dbReference>
<keyword evidence="4" id="KW-0285">Flavoprotein</keyword>
<dbReference type="EMBL" id="PVBR01000021">
    <property type="protein sequence ID" value="PRD41390.1"/>
    <property type="molecule type" value="Genomic_DNA"/>
</dbReference>
<dbReference type="AlphaFoldDB" id="A0A2S9ILI7"/>
<evidence type="ECO:0000313" key="10">
    <source>
        <dbReference type="Proteomes" id="UP000239434"/>
    </source>
</evidence>
<evidence type="ECO:0000259" key="8">
    <source>
        <dbReference type="Pfam" id="PF01494"/>
    </source>
</evidence>
<evidence type="ECO:0000256" key="4">
    <source>
        <dbReference type="ARBA" id="ARBA00022630"/>
    </source>
</evidence>
<comment type="caution">
    <text evidence="9">The sequence shown here is derived from an EMBL/GenBank/DDBJ whole genome shotgun (WGS) entry which is preliminary data.</text>
</comment>
<dbReference type="NCBIfam" id="TIGR01988">
    <property type="entry name" value="Ubi-OHases"/>
    <property type="match status" value="1"/>
</dbReference>
<dbReference type="GO" id="GO:0004497">
    <property type="term" value="F:monooxygenase activity"/>
    <property type="evidence" value="ECO:0007669"/>
    <property type="project" value="UniProtKB-KW"/>
</dbReference>
<protein>
    <submittedName>
        <fullName evidence="9">2-octaprenyl-6-methoxyphenyl hydroxylase</fullName>
    </submittedName>
</protein>
<evidence type="ECO:0000313" key="9">
    <source>
        <dbReference type="EMBL" id="PRD41390.1"/>
    </source>
</evidence>
<dbReference type="NCBIfam" id="NF005691">
    <property type="entry name" value="PRK07494.1"/>
    <property type="match status" value="1"/>
</dbReference>
<feature type="domain" description="FAD-binding" evidence="8">
    <location>
        <begin position="22"/>
        <end position="349"/>
    </location>
</feature>
<evidence type="ECO:0000256" key="6">
    <source>
        <dbReference type="ARBA" id="ARBA00023002"/>
    </source>
</evidence>
<accession>A0A2S9ILI7</accession>
<comment type="similarity">
    <text evidence="3">Belongs to the UbiH/COQ6 family.</text>
</comment>
<dbReference type="PANTHER" id="PTHR43876:SF7">
    <property type="entry name" value="UBIQUINONE BIOSYNTHESIS MONOOXYGENASE COQ6, MITOCHONDRIAL"/>
    <property type="match status" value="1"/>
</dbReference>
<comment type="cofactor">
    <cofactor evidence="1">
        <name>FAD</name>
        <dbReference type="ChEBI" id="CHEBI:57692"/>
    </cofactor>
</comment>
<dbReference type="GO" id="GO:0006744">
    <property type="term" value="P:ubiquinone biosynthetic process"/>
    <property type="evidence" value="ECO:0007669"/>
    <property type="project" value="UniProtKB-UniPathway"/>
</dbReference>
<gene>
    <name evidence="9" type="ORF">C5748_22160</name>
</gene>
<keyword evidence="5" id="KW-0274">FAD</keyword>
<name>A0A2S9ILI7_9HYPH</name>
<keyword evidence="10" id="KW-1185">Reference proteome</keyword>
<dbReference type="Pfam" id="PF01494">
    <property type="entry name" value="FAD_binding_3"/>
    <property type="match status" value="1"/>
</dbReference>
<organism evidence="9 10">
    <name type="scientific">Phyllobacterium phragmitis</name>
    <dbReference type="NCBI Taxonomy" id="2670329"/>
    <lineage>
        <taxon>Bacteria</taxon>
        <taxon>Pseudomonadati</taxon>
        <taxon>Pseudomonadota</taxon>
        <taxon>Alphaproteobacteria</taxon>
        <taxon>Hyphomicrobiales</taxon>
        <taxon>Phyllobacteriaceae</taxon>
        <taxon>Phyllobacterium</taxon>
    </lineage>
</organism>
<dbReference type="SUPFAM" id="SSF51905">
    <property type="entry name" value="FAD/NAD(P)-binding domain"/>
    <property type="match status" value="1"/>
</dbReference>
<evidence type="ECO:0000256" key="7">
    <source>
        <dbReference type="ARBA" id="ARBA00023033"/>
    </source>
</evidence>
<evidence type="ECO:0000256" key="5">
    <source>
        <dbReference type="ARBA" id="ARBA00022827"/>
    </source>
</evidence>
<sequence length="418" mass="44910">MSQVGLGSGREEIHMVGKIAKEIVIAGSGPAGMIAALALAADGHDVTLVGPAVGENDQRTTALMMPAIGFLERLGIWQTISPEAAPLATMRIVDATGRLIRSPAVTFHAGEIGEAAFGYNMPNTVLNKVLSGAVDVNRRISRILSSATRYRHSANGVVIETDDGHEMAARLLVACDGRGSLAREAAGIQTRRWNYPQTAVVLSFTHALEHENISTEFHTEDGPFTQVPLPGRRSNLVWVANPALADTLMALDPVALAQHVEERMQSMLGKIAVETKQQAWPLSGLVPNAFAANRTVLVGEAAHVFPPIGAQGLNLGVRDVETLLNALKTDQDDVGSEHVTRAYDRLRRPDVLARTGSVDALNRSLLTGFLPAQLARSMGLELLRSFAPLRSFFMREGLRPGSGFSGILSARHPKVRRQ</sequence>
<dbReference type="PRINTS" id="PR00420">
    <property type="entry name" value="RNGMNOXGNASE"/>
</dbReference>
<dbReference type="GO" id="GO:0016705">
    <property type="term" value="F:oxidoreductase activity, acting on paired donors, with incorporation or reduction of molecular oxygen"/>
    <property type="evidence" value="ECO:0007669"/>
    <property type="project" value="InterPro"/>
</dbReference>
<keyword evidence="7" id="KW-0503">Monooxygenase</keyword>
<dbReference type="PANTHER" id="PTHR43876">
    <property type="entry name" value="UBIQUINONE BIOSYNTHESIS MONOOXYGENASE COQ6, MITOCHONDRIAL"/>
    <property type="match status" value="1"/>
</dbReference>
<dbReference type="InterPro" id="IPR051205">
    <property type="entry name" value="UbiH/COQ6_monooxygenase"/>
</dbReference>